<organism evidence="2 3">
    <name type="scientific">Amycolatopsis decaplanina DSM 44594</name>
    <dbReference type="NCBI Taxonomy" id="1284240"/>
    <lineage>
        <taxon>Bacteria</taxon>
        <taxon>Bacillati</taxon>
        <taxon>Actinomycetota</taxon>
        <taxon>Actinomycetes</taxon>
        <taxon>Pseudonocardiales</taxon>
        <taxon>Pseudonocardiaceae</taxon>
        <taxon>Amycolatopsis</taxon>
    </lineage>
</organism>
<reference evidence="2 3" key="1">
    <citation type="journal article" date="2013" name="Genome Announc.">
        <title>Draft Genome Sequence of Amycolatopsis decaplanina Strain DSM 44594T.</title>
        <authorList>
            <person name="Kaur N."/>
            <person name="Kumar S."/>
            <person name="Bala M."/>
            <person name="Raghava G.P."/>
            <person name="Mayilraj S."/>
        </authorList>
    </citation>
    <scope>NUCLEOTIDE SEQUENCE [LARGE SCALE GENOMIC DNA]</scope>
    <source>
        <strain evidence="2 3">DSM 44594</strain>
    </source>
</reference>
<dbReference type="AlphaFoldDB" id="M2YP15"/>
<evidence type="ECO:0000256" key="1">
    <source>
        <dbReference type="SAM" id="MobiDB-lite"/>
    </source>
</evidence>
<gene>
    <name evidence="2" type="ORF">H074_03739</name>
</gene>
<accession>M2YP15</accession>
<comment type="caution">
    <text evidence="2">The sequence shown here is derived from an EMBL/GenBank/DDBJ whole genome shotgun (WGS) entry which is preliminary data.</text>
</comment>
<proteinExistence type="predicted"/>
<evidence type="ECO:0000313" key="3">
    <source>
        <dbReference type="Proteomes" id="UP000054226"/>
    </source>
</evidence>
<keyword evidence="3" id="KW-1185">Reference proteome</keyword>
<sequence>MGKLVLEEDFDVFESRVDQVAQQDGEALLPGDDLTRPSPGTEHVSGLLAQPLMKAACPSLD</sequence>
<dbReference type="Proteomes" id="UP000054226">
    <property type="component" value="Unassembled WGS sequence"/>
</dbReference>
<protein>
    <submittedName>
        <fullName evidence="2">Uncharacterized protein</fullName>
    </submittedName>
</protein>
<evidence type="ECO:0000313" key="2">
    <source>
        <dbReference type="EMBL" id="EME63695.1"/>
    </source>
</evidence>
<name>M2YP15_9PSEU</name>
<feature type="region of interest" description="Disordered" evidence="1">
    <location>
        <begin position="24"/>
        <end position="47"/>
    </location>
</feature>
<dbReference type="EMBL" id="AOHO01000026">
    <property type="protein sequence ID" value="EME63695.1"/>
    <property type="molecule type" value="Genomic_DNA"/>
</dbReference>